<evidence type="ECO:0000313" key="2">
    <source>
        <dbReference type="Proteomes" id="UP000683000"/>
    </source>
</evidence>
<dbReference type="AlphaFoldDB" id="A0A8I3A6I6"/>
<evidence type="ECO:0000313" key="1">
    <source>
        <dbReference type="EMBL" id="KAG6372033.1"/>
    </source>
</evidence>
<gene>
    <name evidence="1" type="ORF">JVT61DRAFT_8735</name>
</gene>
<dbReference type="EMBL" id="JAGFBS010000030">
    <property type="protein sequence ID" value="KAG6372033.1"/>
    <property type="molecule type" value="Genomic_DNA"/>
</dbReference>
<accession>A0A8I3A6I6</accession>
<organism evidence="1 2">
    <name type="scientific">Boletus reticuloceps</name>
    <dbReference type="NCBI Taxonomy" id="495285"/>
    <lineage>
        <taxon>Eukaryota</taxon>
        <taxon>Fungi</taxon>
        <taxon>Dikarya</taxon>
        <taxon>Basidiomycota</taxon>
        <taxon>Agaricomycotina</taxon>
        <taxon>Agaricomycetes</taxon>
        <taxon>Agaricomycetidae</taxon>
        <taxon>Boletales</taxon>
        <taxon>Boletineae</taxon>
        <taxon>Boletaceae</taxon>
        <taxon>Boletoideae</taxon>
        <taxon>Boletus</taxon>
    </lineage>
</organism>
<name>A0A8I3A6I6_9AGAM</name>
<proteinExistence type="predicted"/>
<protein>
    <submittedName>
        <fullName evidence="1">Uncharacterized protein</fullName>
    </submittedName>
</protein>
<keyword evidence="2" id="KW-1185">Reference proteome</keyword>
<dbReference type="OrthoDB" id="2692481at2759"/>
<dbReference type="Proteomes" id="UP000683000">
    <property type="component" value="Unassembled WGS sequence"/>
</dbReference>
<comment type="caution">
    <text evidence="1">The sequence shown here is derived from an EMBL/GenBank/DDBJ whole genome shotgun (WGS) entry which is preliminary data.</text>
</comment>
<sequence>MIWDAYISLQGWSDNETPITNERPLKKQHAADILTIFSDHCTVKFCHENRKVKELKGRWCNMYKCTHMYSKGMMRSTFRNIPSGKHSILADIHRVASISGAIMHCTRNVVENWD</sequence>
<reference evidence="1" key="1">
    <citation type="submission" date="2021-03" db="EMBL/GenBank/DDBJ databases">
        <title>Evolutionary innovations through gain and loss of genes in the ectomycorrhizal Boletales.</title>
        <authorList>
            <person name="Wu G."/>
            <person name="Miyauchi S."/>
            <person name="Morin E."/>
            <person name="Yang Z.-L."/>
            <person name="Xu J."/>
            <person name="Martin F.M."/>
        </authorList>
    </citation>
    <scope>NUCLEOTIDE SEQUENCE</scope>
    <source>
        <strain evidence="1">BR01</strain>
    </source>
</reference>